<evidence type="ECO:0000256" key="1">
    <source>
        <dbReference type="SAM" id="SignalP"/>
    </source>
</evidence>
<feature type="chain" id="PRO_5012237332" evidence="1">
    <location>
        <begin position="22"/>
        <end position="58"/>
    </location>
</feature>
<name>A0A1Y1S707_9MICR</name>
<keyword evidence="1" id="KW-0732">Signal</keyword>
<keyword evidence="3" id="KW-1185">Reference proteome</keyword>
<evidence type="ECO:0000313" key="2">
    <source>
        <dbReference type="EMBL" id="ORD94242.1"/>
    </source>
</evidence>
<feature type="signal peptide" evidence="1">
    <location>
        <begin position="1"/>
        <end position="21"/>
    </location>
</feature>
<protein>
    <submittedName>
        <fullName evidence="2">Uncharacterized protein</fullName>
    </submittedName>
</protein>
<reference evidence="2 3" key="1">
    <citation type="journal article" date="2017" name="Environ. Microbiol.">
        <title>Decay of the glycolytic pathway and adaptation to intranuclear parasitism within Enterocytozoonidae microsporidia.</title>
        <authorList>
            <person name="Wiredu Boakye D."/>
            <person name="Jaroenlak P."/>
            <person name="Prachumwat A."/>
            <person name="Williams T.A."/>
            <person name="Bateman K.S."/>
            <person name="Itsathitphaisarn O."/>
            <person name="Sritunyalucksana K."/>
            <person name="Paszkiewicz K.H."/>
            <person name="Moore K.A."/>
            <person name="Stentiford G.D."/>
            <person name="Williams B.A."/>
        </authorList>
    </citation>
    <scope>NUCLEOTIDE SEQUENCE [LARGE SCALE GENOMIC DNA]</scope>
    <source>
        <strain evidence="2 3">GB1</strain>
    </source>
</reference>
<gene>
    <name evidence="2" type="ORF">ECANGB1_2651</name>
</gene>
<proteinExistence type="predicted"/>
<sequence>MASYHLNCVICIHLIHLFTQSQLGMSSCNSDHRLKQPWSDVDQKMLLVLSAPELGVRL</sequence>
<comment type="caution">
    <text evidence="2">The sequence shown here is derived from an EMBL/GenBank/DDBJ whole genome shotgun (WGS) entry which is preliminary data.</text>
</comment>
<organism evidence="2 3">
    <name type="scientific">Enterospora canceri</name>
    <dbReference type="NCBI Taxonomy" id="1081671"/>
    <lineage>
        <taxon>Eukaryota</taxon>
        <taxon>Fungi</taxon>
        <taxon>Fungi incertae sedis</taxon>
        <taxon>Microsporidia</taxon>
        <taxon>Enterocytozoonidae</taxon>
        <taxon>Enterospora</taxon>
    </lineage>
</organism>
<dbReference type="EMBL" id="LWDP01000028">
    <property type="protein sequence ID" value="ORD94242.1"/>
    <property type="molecule type" value="Genomic_DNA"/>
</dbReference>
<dbReference type="Proteomes" id="UP000192639">
    <property type="component" value="Unassembled WGS sequence"/>
</dbReference>
<dbReference type="AlphaFoldDB" id="A0A1Y1S707"/>
<accession>A0A1Y1S707</accession>
<evidence type="ECO:0000313" key="3">
    <source>
        <dbReference type="Proteomes" id="UP000192639"/>
    </source>
</evidence>
<dbReference type="VEuPathDB" id="MicrosporidiaDB:ECANGB1_2651"/>